<evidence type="ECO:0000313" key="3">
    <source>
        <dbReference type="Proteomes" id="UP001652642"/>
    </source>
</evidence>
<dbReference type="Proteomes" id="UP001652642">
    <property type="component" value="Chromosome 14"/>
</dbReference>
<accession>A0ABM5F2F9</accession>
<evidence type="ECO:0000256" key="1">
    <source>
        <dbReference type="SAM" id="Phobius"/>
    </source>
</evidence>
<dbReference type="RefSeq" id="XP_072839590.1">
    <property type="nucleotide sequence ID" value="XM_072983489.1"/>
</dbReference>
<feature type="signal peptide" evidence="2">
    <location>
        <begin position="1"/>
        <end position="39"/>
    </location>
</feature>
<reference evidence="4" key="1">
    <citation type="submission" date="2025-08" db="UniProtKB">
        <authorList>
            <consortium name="RefSeq"/>
        </authorList>
    </citation>
    <scope>IDENTIFICATION</scope>
</reference>
<evidence type="ECO:0000256" key="2">
    <source>
        <dbReference type="SAM" id="SignalP"/>
    </source>
</evidence>
<gene>
    <name evidence="4" type="primary">C14H12orf76</name>
</gene>
<organism evidence="3 4">
    <name type="scientific">Pogona vitticeps</name>
    <name type="common">central bearded dragon</name>
    <dbReference type="NCBI Taxonomy" id="103695"/>
    <lineage>
        <taxon>Eukaryota</taxon>
        <taxon>Metazoa</taxon>
        <taxon>Chordata</taxon>
        <taxon>Craniata</taxon>
        <taxon>Vertebrata</taxon>
        <taxon>Euteleostomi</taxon>
        <taxon>Lepidosauria</taxon>
        <taxon>Squamata</taxon>
        <taxon>Bifurcata</taxon>
        <taxon>Unidentata</taxon>
        <taxon>Episquamata</taxon>
        <taxon>Toxicofera</taxon>
        <taxon>Iguania</taxon>
        <taxon>Acrodonta</taxon>
        <taxon>Agamidae</taxon>
        <taxon>Amphibolurinae</taxon>
        <taxon>Pogona</taxon>
    </lineage>
</organism>
<keyword evidence="1" id="KW-1133">Transmembrane helix</keyword>
<keyword evidence="2" id="KW-0732">Signal</keyword>
<protein>
    <submittedName>
        <fullName evidence="4">Uncharacterized protein C12orf76 homolog</fullName>
    </submittedName>
</protein>
<name>A0ABM5F2F9_9SAUR</name>
<sequence>MRAGAAAEMLLLPLPPLLMLLRPLLLLLLLLGEAAPVEAGLPGPEAGEPPLEHSRPYAVLKAQNLVLMGTVFGLLLVAMILMALCVYKPLRRR</sequence>
<proteinExistence type="predicted"/>
<evidence type="ECO:0000313" key="4">
    <source>
        <dbReference type="RefSeq" id="XP_072839590.1"/>
    </source>
</evidence>
<keyword evidence="1" id="KW-0812">Transmembrane</keyword>
<keyword evidence="3" id="KW-1185">Reference proteome</keyword>
<feature type="chain" id="PRO_5046571689" evidence="2">
    <location>
        <begin position="40"/>
        <end position="93"/>
    </location>
</feature>
<dbReference type="GeneID" id="140702706"/>
<feature type="transmembrane region" description="Helical" evidence="1">
    <location>
        <begin position="63"/>
        <end position="87"/>
    </location>
</feature>
<keyword evidence="1" id="KW-0472">Membrane</keyword>